<keyword evidence="5" id="KW-1185">Reference proteome</keyword>
<feature type="region of interest" description="Disordered" evidence="1">
    <location>
        <begin position="1"/>
        <end position="54"/>
    </location>
</feature>
<reference evidence="2 4" key="2">
    <citation type="submission" date="2018-11" db="EMBL/GenBank/DDBJ databases">
        <authorList>
            <consortium name="Pathogen Informatics"/>
        </authorList>
    </citation>
    <scope>NUCLEOTIDE SEQUENCE [LARGE SCALE GENOMIC DNA]</scope>
</reference>
<gene>
    <name evidence="2" type="ORF">HDID_LOCUS762</name>
    <name evidence="3" type="ORF">WMSIL1_LOCUS6878</name>
</gene>
<protein>
    <submittedName>
        <fullName evidence="2 6">Uncharacterized protein</fullName>
    </submittedName>
</protein>
<evidence type="ECO:0000313" key="3">
    <source>
        <dbReference type="EMBL" id="VUZ47368.1"/>
    </source>
</evidence>
<dbReference type="EMBL" id="CABIJS010000233">
    <property type="protein sequence ID" value="VUZ47368.1"/>
    <property type="molecule type" value="Genomic_DNA"/>
</dbReference>
<reference evidence="6" key="1">
    <citation type="submission" date="2017-02" db="UniProtKB">
        <authorList>
            <consortium name="WormBaseParasite"/>
        </authorList>
    </citation>
    <scope>IDENTIFICATION</scope>
</reference>
<dbReference type="EMBL" id="UYSG01000112">
    <property type="protein sequence ID" value="VDL17908.1"/>
    <property type="molecule type" value="Genomic_DNA"/>
</dbReference>
<organism evidence="6">
    <name type="scientific">Hymenolepis diminuta</name>
    <name type="common">Rat tapeworm</name>
    <dbReference type="NCBI Taxonomy" id="6216"/>
    <lineage>
        <taxon>Eukaryota</taxon>
        <taxon>Metazoa</taxon>
        <taxon>Spiralia</taxon>
        <taxon>Lophotrochozoa</taxon>
        <taxon>Platyhelminthes</taxon>
        <taxon>Cestoda</taxon>
        <taxon>Eucestoda</taxon>
        <taxon>Cyclophyllidea</taxon>
        <taxon>Hymenolepididae</taxon>
        <taxon>Hymenolepis</taxon>
    </lineage>
</organism>
<accession>A0A0R3S968</accession>
<dbReference type="Proteomes" id="UP000321570">
    <property type="component" value="Unassembled WGS sequence"/>
</dbReference>
<dbReference type="Proteomes" id="UP000274504">
    <property type="component" value="Unassembled WGS sequence"/>
</dbReference>
<evidence type="ECO:0000313" key="4">
    <source>
        <dbReference type="Proteomes" id="UP000274504"/>
    </source>
</evidence>
<evidence type="ECO:0000313" key="6">
    <source>
        <dbReference type="WBParaSite" id="HDID_0000076101-mRNA-1"/>
    </source>
</evidence>
<feature type="compositionally biased region" description="Low complexity" evidence="1">
    <location>
        <begin position="32"/>
        <end position="44"/>
    </location>
</feature>
<evidence type="ECO:0000313" key="2">
    <source>
        <dbReference type="EMBL" id="VDL17908.1"/>
    </source>
</evidence>
<dbReference type="WBParaSite" id="HDID_0000076101-mRNA-1">
    <property type="protein sequence ID" value="HDID_0000076101-mRNA-1"/>
    <property type="gene ID" value="HDID_0000076101"/>
</dbReference>
<feature type="compositionally biased region" description="Low complexity" evidence="1">
    <location>
        <begin position="1"/>
        <end position="10"/>
    </location>
</feature>
<reference evidence="3 5" key="3">
    <citation type="submission" date="2019-07" db="EMBL/GenBank/DDBJ databases">
        <authorList>
            <person name="Jastrzebski P J."/>
            <person name="Paukszto L."/>
            <person name="Jastrzebski P J."/>
        </authorList>
    </citation>
    <scope>NUCLEOTIDE SEQUENCE [LARGE SCALE GENOMIC DNA]</scope>
    <source>
        <strain evidence="3 5">WMS-il1</strain>
    </source>
</reference>
<sequence length="118" mass="13290">MSSSSEYESSTPLFTERVNKNQCPQINDDTQNFSSTAFSSNSNAKETSNSPNRLKKMFPERQSHKVLAEQKVSEWLVKNRIYGNILPKDMMDIPETLLLPVDSDLNSKNSSASITNTQ</sequence>
<dbReference type="AlphaFoldDB" id="A0A0R3S968"/>
<evidence type="ECO:0000256" key="1">
    <source>
        <dbReference type="SAM" id="MobiDB-lite"/>
    </source>
</evidence>
<dbReference type="OrthoDB" id="6244546at2759"/>
<proteinExistence type="predicted"/>
<feature type="compositionally biased region" description="Polar residues" evidence="1">
    <location>
        <begin position="20"/>
        <end position="31"/>
    </location>
</feature>
<name>A0A0R3S968_HYMDI</name>
<evidence type="ECO:0000313" key="5">
    <source>
        <dbReference type="Proteomes" id="UP000321570"/>
    </source>
</evidence>